<gene>
    <name evidence="2" type="ORF">GCM10010339_83440</name>
</gene>
<sequence>MFEQAGVGIGGEAGDGGQGRGSAEDGDQAQREEGAQTVAAARDTAGIG</sequence>
<organism evidence="2 3">
    <name type="scientific">Streptomyces alanosinicus</name>
    <dbReference type="NCBI Taxonomy" id="68171"/>
    <lineage>
        <taxon>Bacteria</taxon>
        <taxon>Bacillati</taxon>
        <taxon>Actinomycetota</taxon>
        <taxon>Actinomycetes</taxon>
        <taxon>Kitasatosporales</taxon>
        <taxon>Streptomycetaceae</taxon>
        <taxon>Streptomyces</taxon>
    </lineage>
</organism>
<reference evidence="2" key="1">
    <citation type="journal article" date="2014" name="Int. J. Syst. Evol. Microbiol.">
        <title>Complete genome sequence of Corynebacterium casei LMG S-19264T (=DSM 44701T), isolated from a smear-ripened cheese.</title>
        <authorList>
            <consortium name="US DOE Joint Genome Institute (JGI-PGF)"/>
            <person name="Walter F."/>
            <person name="Albersmeier A."/>
            <person name="Kalinowski J."/>
            <person name="Ruckert C."/>
        </authorList>
    </citation>
    <scope>NUCLEOTIDE SEQUENCE</scope>
    <source>
        <strain evidence="2">JCM 4714</strain>
    </source>
</reference>
<evidence type="ECO:0000256" key="1">
    <source>
        <dbReference type="SAM" id="MobiDB-lite"/>
    </source>
</evidence>
<dbReference type="AlphaFoldDB" id="A0A918YSD6"/>
<accession>A0A918YSD6</accession>
<proteinExistence type="predicted"/>
<comment type="caution">
    <text evidence="2">The sequence shown here is derived from an EMBL/GenBank/DDBJ whole genome shotgun (WGS) entry which is preliminary data.</text>
</comment>
<protein>
    <submittedName>
        <fullName evidence="2">Uncharacterized protein</fullName>
    </submittedName>
</protein>
<keyword evidence="3" id="KW-1185">Reference proteome</keyword>
<reference evidence="2" key="2">
    <citation type="submission" date="2020-09" db="EMBL/GenBank/DDBJ databases">
        <authorList>
            <person name="Sun Q."/>
            <person name="Ohkuma M."/>
        </authorList>
    </citation>
    <scope>NUCLEOTIDE SEQUENCE</scope>
    <source>
        <strain evidence="2">JCM 4714</strain>
    </source>
</reference>
<evidence type="ECO:0000313" key="3">
    <source>
        <dbReference type="Proteomes" id="UP000655443"/>
    </source>
</evidence>
<feature type="region of interest" description="Disordered" evidence="1">
    <location>
        <begin position="1"/>
        <end position="48"/>
    </location>
</feature>
<name>A0A918YSD6_9ACTN</name>
<evidence type="ECO:0000313" key="2">
    <source>
        <dbReference type="EMBL" id="GHE14072.1"/>
    </source>
</evidence>
<dbReference type="Proteomes" id="UP000655443">
    <property type="component" value="Unassembled WGS sequence"/>
</dbReference>
<dbReference type="EMBL" id="BMVG01000046">
    <property type="protein sequence ID" value="GHE14072.1"/>
    <property type="molecule type" value="Genomic_DNA"/>
</dbReference>
<feature type="compositionally biased region" description="Gly residues" evidence="1">
    <location>
        <begin position="7"/>
        <end position="20"/>
    </location>
</feature>